<feature type="non-terminal residue" evidence="6">
    <location>
        <position position="378"/>
    </location>
</feature>
<dbReference type="InterPro" id="IPR014729">
    <property type="entry name" value="Rossmann-like_a/b/a_fold"/>
</dbReference>
<dbReference type="GO" id="GO:0003952">
    <property type="term" value="F:NAD+ synthase (glutamine-hydrolyzing) activity"/>
    <property type="evidence" value="ECO:0007669"/>
    <property type="project" value="UniProtKB-EC"/>
</dbReference>
<evidence type="ECO:0000313" key="6">
    <source>
        <dbReference type="EMBL" id="CAA6812273.1"/>
    </source>
</evidence>
<dbReference type="GO" id="GO:0004359">
    <property type="term" value="F:glutaminase activity"/>
    <property type="evidence" value="ECO:0007669"/>
    <property type="project" value="InterPro"/>
</dbReference>
<dbReference type="PANTHER" id="PTHR23090:SF9">
    <property type="entry name" value="GLUTAMINE-DEPENDENT NAD(+) SYNTHETASE"/>
    <property type="match status" value="1"/>
</dbReference>
<comment type="pathway">
    <text evidence="1">Cofactor biosynthesis; NAD(+) biosynthesis; NAD(+) from deamido-NAD(+) (L-Gln route): step 1/1.</text>
</comment>
<dbReference type="EMBL" id="CACVAR010000214">
    <property type="protein sequence ID" value="CAA6812273.1"/>
    <property type="molecule type" value="Genomic_DNA"/>
</dbReference>
<dbReference type="InterPro" id="IPR036526">
    <property type="entry name" value="C-N_Hydrolase_sf"/>
</dbReference>
<dbReference type="PIRSF" id="PIRSF006630">
    <property type="entry name" value="NADS_GAT"/>
    <property type="match status" value="1"/>
</dbReference>
<evidence type="ECO:0000256" key="4">
    <source>
        <dbReference type="ARBA" id="ARBA00022598"/>
    </source>
</evidence>
<dbReference type="CDD" id="cd07570">
    <property type="entry name" value="GAT_Gln-NAD-synth"/>
    <property type="match status" value="1"/>
</dbReference>
<reference evidence="6" key="1">
    <citation type="submission" date="2020-01" db="EMBL/GenBank/DDBJ databases">
        <authorList>
            <person name="Meier V. D."/>
            <person name="Meier V D."/>
        </authorList>
    </citation>
    <scope>NUCLEOTIDE SEQUENCE</scope>
    <source>
        <strain evidence="6">HLG_WM_MAG_03</strain>
    </source>
</reference>
<evidence type="ECO:0000256" key="1">
    <source>
        <dbReference type="ARBA" id="ARBA00005188"/>
    </source>
</evidence>
<name>A0A6S6TB10_9BACT</name>
<dbReference type="Gene3D" id="3.60.110.10">
    <property type="entry name" value="Carbon-nitrogen hydrolase"/>
    <property type="match status" value="1"/>
</dbReference>
<evidence type="ECO:0000259" key="5">
    <source>
        <dbReference type="PROSITE" id="PS50263"/>
    </source>
</evidence>
<sequence>MHGFHRVASAVNKTVVANPQENAVEILKLLGQAYTEDVAIVVFPELTLTGYTASDLFLNQTLIQKQYDTLESLLAASKDIPTIAILGFALLHNNRLYNTAIVFQSGEILGVVPKSFLPNKKEFYDKRQFNTGIDIQNESINLFKQEVPFGTDLLFKGHDEILFGVEICEDLWAITPPSNQMAANGANIIFNLSASNELIGKAEYREELVRTQSARCMSAYVYSSSGVGESTTDTVFGGQALIAEYGSMLMQNERFNLDSNLITADLDLQRLNWLRINESSYTDTTMTPFRIIALKETVKIKKLKRFIPSMPFVPSVFQEKQHRCDEIVNIQAHALIKRMQHAHIKKAVIGISGGLDSTLALLSTHKAFELMKWNSKDI</sequence>
<dbReference type="PROSITE" id="PS50263">
    <property type="entry name" value="CN_HYDROLASE"/>
    <property type="match status" value="1"/>
</dbReference>
<proteinExistence type="inferred from homology"/>
<dbReference type="Gene3D" id="3.40.50.620">
    <property type="entry name" value="HUPs"/>
    <property type="match status" value="1"/>
</dbReference>
<organism evidence="6">
    <name type="scientific">uncultured Sulfurovum sp</name>
    <dbReference type="NCBI Taxonomy" id="269237"/>
    <lineage>
        <taxon>Bacteria</taxon>
        <taxon>Pseudomonadati</taxon>
        <taxon>Campylobacterota</taxon>
        <taxon>Epsilonproteobacteria</taxon>
        <taxon>Campylobacterales</taxon>
        <taxon>Sulfurovaceae</taxon>
        <taxon>Sulfurovum</taxon>
        <taxon>environmental samples</taxon>
    </lineage>
</organism>
<dbReference type="InterPro" id="IPR003694">
    <property type="entry name" value="NAD_synthase"/>
</dbReference>
<gene>
    <name evidence="6" type="ORF">HELGO_WM41384</name>
</gene>
<dbReference type="GO" id="GO:0016740">
    <property type="term" value="F:transferase activity"/>
    <property type="evidence" value="ECO:0007669"/>
    <property type="project" value="UniProtKB-KW"/>
</dbReference>
<keyword evidence="4 6" id="KW-0436">Ligase</keyword>
<dbReference type="InterPro" id="IPR003010">
    <property type="entry name" value="C-N_Hydrolase"/>
</dbReference>
<dbReference type="GO" id="GO:0005524">
    <property type="term" value="F:ATP binding"/>
    <property type="evidence" value="ECO:0007669"/>
    <property type="project" value="InterPro"/>
</dbReference>
<evidence type="ECO:0000256" key="3">
    <source>
        <dbReference type="ARBA" id="ARBA00012743"/>
    </source>
</evidence>
<accession>A0A6S6TB10</accession>
<dbReference type="InterPro" id="IPR014445">
    <property type="entry name" value="Gln-dep_NAD_synthase"/>
</dbReference>
<comment type="similarity">
    <text evidence="2">In the C-terminal section; belongs to the NAD synthetase family.</text>
</comment>
<dbReference type="UniPathway" id="UPA00253">
    <property type="reaction ID" value="UER00334"/>
</dbReference>
<dbReference type="SUPFAM" id="SSF52402">
    <property type="entry name" value="Adenine nucleotide alpha hydrolases-like"/>
    <property type="match status" value="1"/>
</dbReference>
<dbReference type="SUPFAM" id="SSF56317">
    <property type="entry name" value="Carbon-nitrogen hydrolase"/>
    <property type="match status" value="1"/>
</dbReference>
<dbReference type="Pfam" id="PF00795">
    <property type="entry name" value="CN_hydrolase"/>
    <property type="match status" value="1"/>
</dbReference>
<dbReference type="GO" id="GO:0005737">
    <property type="term" value="C:cytoplasm"/>
    <property type="evidence" value="ECO:0007669"/>
    <property type="project" value="InterPro"/>
</dbReference>
<keyword evidence="6" id="KW-0315">Glutamine amidotransferase</keyword>
<feature type="domain" description="CN hydrolase" evidence="5">
    <location>
        <begin position="5"/>
        <end position="268"/>
    </location>
</feature>
<dbReference type="GO" id="GO:0009435">
    <property type="term" value="P:NAD+ biosynthetic process"/>
    <property type="evidence" value="ECO:0007669"/>
    <property type="project" value="UniProtKB-UniPathway"/>
</dbReference>
<evidence type="ECO:0000256" key="2">
    <source>
        <dbReference type="ARBA" id="ARBA00007145"/>
    </source>
</evidence>
<dbReference type="AlphaFoldDB" id="A0A6S6TB10"/>
<protein>
    <recommendedName>
        <fullName evidence="3">NAD(+) synthase (glutamine-hydrolyzing)</fullName>
        <ecNumber evidence="3">6.3.5.1</ecNumber>
    </recommendedName>
</protein>
<dbReference type="EC" id="6.3.5.1" evidence="3"/>
<dbReference type="PANTHER" id="PTHR23090">
    <property type="entry name" value="NH 3 /GLUTAMINE-DEPENDENT NAD + SYNTHETASE"/>
    <property type="match status" value="1"/>
</dbReference>
<keyword evidence="6" id="KW-0808">Transferase</keyword>